<evidence type="ECO:0000259" key="1">
    <source>
        <dbReference type="SMART" id="SM01126"/>
    </source>
</evidence>
<name>A0AAD5LBW0_PYTIN</name>
<protein>
    <recommendedName>
        <fullName evidence="1">ISXO2-like transposase domain-containing protein</fullName>
    </recommendedName>
</protein>
<dbReference type="InterPro" id="IPR053164">
    <property type="entry name" value="IS1016-like_transposase"/>
</dbReference>
<gene>
    <name evidence="2" type="ORF">P43SY_009966</name>
</gene>
<keyword evidence="3" id="KW-1185">Reference proteome</keyword>
<dbReference type="SMART" id="SM01126">
    <property type="entry name" value="DDE_Tnp_IS1595"/>
    <property type="match status" value="1"/>
</dbReference>
<feature type="domain" description="ISXO2-like transposase" evidence="1">
    <location>
        <begin position="2"/>
        <end position="163"/>
    </location>
</feature>
<accession>A0AAD5LBW0</accession>
<dbReference type="AlphaFoldDB" id="A0AAD5LBW0"/>
<dbReference type="Proteomes" id="UP001209570">
    <property type="component" value="Unassembled WGS sequence"/>
</dbReference>
<organism evidence="2 3">
    <name type="scientific">Pythium insidiosum</name>
    <name type="common">Pythiosis disease agent</name>
    <dbReference type="NCBI Taxonomy" id="114742"/>
    <lineage>
        <taxon>Eukaryota</taxon>
        <taxon>Sar</taxon>
        <taxon>Stramenopiles</taxon>
        <taxon>Oomycota</taxon>
        <taxon>Peronosporomycetes</taxon>
        <taxon>Pythiales</taxon>
        <taxon>Pythiaceae</taxon>
        <taxon>Pythium</taxon>
    </lineage>
</organism>
<reference evidence="2" key="1">
    <citation type="submission" date="2021-12" db="EMBL/GenBank/DDBJ databases">
        <title>Prjna785345.</title>
        <authorList>
            <person name="Rujirawat T."/>
            <person name="Krajaejun T."/>
        </authorList>
    </citation>
    <scope>NUCLEOTIDE SEQUENCE</scope>
    <source>
        <strain evidence="2">Pi057C3</strain>
    </source>
</reference>
<dbReference type="PANTHER" id="PTHR47163:SF2">
    <property type="entry name" value="SI:DKEY-17M8.2"/>
    <property type="match status" value="1"/>
</dbReference>
<comment type="caution">
    <text evidence="2">The sequence shown here is derived from an EMBL/GenBank/DDBJ whole genome shotgun (WGS) entry which is preliminary data.</text>
</comment>
<evidence type="ECO:0000313" key="3">
    <source>
        <dbReference type="Proteomes" id="UP001209570"/>
    </source>
</evidence>
<dbReference type="PANTHER" id="PTHR47163">
    <property type="entry name" value="DDE_TNP_IS1595 DOMAIN-CONTAINING PROTEIN"/>
    <property type="match status" value="1"/>
</dbReference>
<sequence>MRVGGPGHVVEIDETSLAKKQKYGRGKKHPEFWVFGGYDRTSKKWFAAITFNDRTKATLSAVLAEMILPQPLSTHIISDKFASYVSSNERHTLANNKVLKHLEYKHTWDNHSKNFVDPKTGAHTNSIEGCWEAKLKSKIKAMRGTRTMEQVAAELDECLWRSWFFTPRAEPEHYFKGLVTAIRRHPKN</sequence>
<evidence type="ECO:0000313" key="2">
    <source>
        <dbReference type="EMBL" id="KAJ0393347.1"/>
    </source>
</evidence>
<dbReference type="InterPro" id="IPR024445">
    <property type="entry name" value="Tnp_ISXO2-like"/>
</dbReference>
<dbReference type="EMBL" id="JAKCXM010000502">
    <property type="protein sequence ID" value="KAJ0393347.1"/>
    <property type="molecule type" value="Genomic_DNA"/>
</dbReference>
<proteinExistence type="predicted"/>